<dbReference type="Proteomes" id="UP000198744">
    <property type="component" value="Unassembled WGS sequence"/>
</dbReference>
<feature type="region of interest" description="Disordered" evidence="1">
    <location>
        <begin position="160"/>
        <end position="182"/>
    </location>
</feature>
<reference evidence="2 3" key="1">
    <citation type="submission" date="2016-10" db="EMBL/GenBank/DDBJ databases">
        <authorList>
            <person name="de Groot N.N."/>
        </authorList>
    </citation>
    <scope>NUCLEOTIDE SEQUENCE [LARGE SCALE GENOMIC DNA]</scope>
    <source>
        <strain evidence="2 3">DSM 8423</strain>
    </source>
</reference>
<dbReference type="STRING" id="43775.SAMN04489760_10426"/>
<feature type="compositionally biased region" description="Basic and acidic residues" evidence="1">
    <location>
        <begin position="160"/>
        <end position="173"/>
    </location>
</feature>
<dbReference type="AlphaFoldDB" id="A0A1H7VK18"/>
<name>A0A1H7VK18_9BACT</name>
<organism evidence="2 3">
    <name type="scientific">Syntrophus gentianae</name>
    <dbReference type="NCBI Taxonomy" id="43775"/>
    <lineage>
        <taxon>Bacteria</taxon>
        <taxon>Pseudomonadati</taxon>
        <taxon>Thermodesulfobacteriota</taxon>
        <taxon>Syntrophia</taxon>
        <taxon>Syntrophales</taxon>
        <taxon>Syntrophaceae</taxon>
        <taxon>Syntrophus</taxon>
    </lineage>
</organism>
<sequence length="243" mass="27321">MECKKCGIDLSGREYKTVASWAFCLECFQALMDKAEERKKEPAEPQPTTATEEPLHCLLCEREVEPDTAHEMLGMMLCLECYENLIRKPEIPPRPEASGQEPDQDRSEKPAVMQVRVDFSSPVQCYGCGRQIPAIGSKSFDGHPYCPDCYYRLPEIEARKPKPFPKAEPDRSGESTAASMNAGEQPAGRICSACQRRVLPANLKTIEGFEICLACLTTDPETALEIARIRHRKALERIRKELT</sequence>
<dbReference type="OrthoDB" id="5498878at2"/>
<keyword evidence="3" id="KW-1185">Reference proteome</keyword>
<accession>A0A1H7VK18</accession>
<dbReference type="EMBL" id="FOBS01000004">
    <property type="protein sequence ID" value="SEM09520.1"/>
    <property type="molecule type" value="Genomic_DNA"/>
</dbReference>
<gene>
    <name evidence="2" type="ORF">SAMN04489760_10426</name>
</gene>
<evidence type="ECO:0000313" key="2">
    <source>
        <dbReference type="EMBL" id="SEM09520.1"/>
    </source>
</evidence>
<protein>
    <submittedName>
        <fullName evidence="2">Uncharacterized protein</fullName>
    </submittedName>
</protein>
<evidence type="ECO:0000313" key="3">
    <source>
        <dbReference type="Proteomes" id="UP000198744"/>
    </source>
</evidence>
<dbReference type="RefSeq" id="WP_093882384.1">
    <property type="nucleotide sequence ID" value="NZ_FOBS01000004.1"/>
</dbReference>
<evidence type="ECO:0000256" key="1">
    <source>
        <dbReference type="SAM" id="MobiDB-lite"/>
    </source>
</evidence>
<proteinExistence type="predicted"/>